<accession>A0ABR0KPM2</accession>
<keyword evidence="4" id="KW-1185">Reference proteome</keyword>
<proteinExistence type="predicted"/>
<evidence type="ECO:0000313" key="3">
    <source>
        <dbReference type="EMBL" id="KAK5102490.1"/>
    </source>
</evidence>
<sequence length="162" mass="17516">MRLSQLLPTFTFLASALAQSSLTAWEQIHQTLNTYPLAIDFKNGPRFNDVFSQDAFANYTGPLANLQGIDAIRDSLLASVAGLATQHQLGTSVIDIDASGTNANSTTYFTANLVSVAGSTAGDFTVLFGLYRDDLVKSADGWRINKRYLEFMTPNLGNLTLG</sequence>
<dbReference type="SUPFAM" id="SSF54427">
    <property type="entry name" value="NTF2-like"/>
    <property type="match status" value="1"/>
</dbReference>
<dbReference type="Gene3D" id="3.10.450.50">
    <property type="match status" value="1"/>
</dbReference>
<evidence type="ECO:0000313" key="4">
    <source>
        <dbReference type="Proteomes" id="UP001345013"/>
    </source>
</evidence>
<dbReference type="EMBL" id="JAVRRG010000001">
    <property type="protein sequence ID" value="KAK5102490.1"/>
    <property type="molecule type" value="Genomic_DNA"/>
</dbReference>
<dbReference type="InterPro" id="IPR032710">
    <property type="entry name" value="NTF2-like_dom_sf"/>
</dbReference>
<organism evidence="3 4">
    <name type="scientific">Lithohypha guttulata</name>
    <dbReference type="NCBI Taxonomy" id="1690604"/>
    <lineage>
        <taxon>Eukaryota</taxon>
        <taxon>Fungi</taxon>
        <taxon>Dikarya</taxon>
        <taxon>Ascomycota</taxon>
        <taxon>Pezizomycotina</taxon>
        <taxon>Eurotiomycetes</taxon>
        <taxon>Chaetothyriomycetidae</taxon>
        <taxon>Chaetothyriales</taxon>
        <taxon>Trichomeriaceae</taxon>
        <taxon>Lithohypha</taxon>
    </lineage>
</organism>
<feature type="domain" description="SnoaL-like" evidence="2">
    <location>
        <begin position="21"/>
        <end position="147"/>
    </location>
</feature>
<dbReference type="Pfam" id="PF13577">
    <property type="entry name" value="SnoaL_4"/>
    <property type="match status" value="1"/>
</dbReference>
<feature type="chain" id="PRO_5047442037" description="SnoaL-like domain-containing protein" evidence="1">
    <location>
        <begin position="19"/>
        <end position="162"/>
    </location>
</feature>
<name>A0ABR0KPM2_9EURO</name>
<comment type="caution">
    <text evidence="3">The sequence shown here is derived from an EMBL/GenBank/DDBJ whole genome shotgun (WGS) entry which is preliminary data.</text>
</comment>
<gene>
    <name evidence="3" type="ORF">LTR24_000049</name>
</gene>
<reference evidence="3 4" key="1">
    <citation type="submission" date="2023-08" db="EMBL/GenBank/DDBJ databases">
        <title>Black Yeasts Isolated from many extreme environments.</title>
        <authorList>
            <person name="Coleine C."/>
            <person name="Stajich J.E."/>
            <person name="Selbmann L."/>
        </authorList>
    </citation>
    <scope>NUCLEOTIDE SEQUENCE [LARGE SCALE GENOMIC DNA]</scope>
    <source>
        <strain evidence="3 4">CCFEE 5885</strain>
    </source>
</reference>
<dbReference type="InterPro" id="IPR037401">
    <property type="entry name" value="SnoaL-like"/>
</dbReference>
<protein>
    <recommendedName>
        <fullName evidence="2">SnoaL-like domain-containing protein</fullName>
    </recommendedName>
</protein>
<feature type="signal peptide" evidence="1">
    <location>
        <begin position="1"/>
        <end position="18"/>
    </location>
</feature>
<dbReference type="Proteomes" id="UP001345013">
    <property type="component" value="Unassembled WGS sequence"/>
</dbReference>
<evidence type="ECO:0000259" key="2">
    <source>
        <dbReference type="Pfam" id="PF13577"/>
    </source>
</evidence>
<evidence type="ECO:0000256" key="1">
    <source>
        <dbReference type="SAM" id="SignalP"/>
    </source>
</evidence>
<keyword evidence="1" id="KW-0732">Signal</keyword>